<dbReference type="OrthoDB" id="408631at2759"/>
<evidence type="ECO:0000256" key="1">
    <source>
        <dbReference type="ARBA" id="ARBA00005964"/>
    </source>
</evidence>
<dbReference type="InterPro" id="IPR050654">
    <property type="entry name" value="AChE-related_enzymes"/>
</dbReference>
<feature type="chain" id="PRO_5011809140" description="Carboxylic ester hydrolase" evidence="3">
    <location>
        <begin position="20"/>
        <end position="506"/>
    </location>
</feature>
<dbReference type="InterPro" id="IPR029058">
    <property type="entry name" value="AB_hydrolase_fold"/>
</dbReference>
<feature type="domain" description="Carboxylesterase type B" evidence="4">
    <location>
        <begin position="367"/>
        <end position="471"/>
    </location>
</feature>
<dbReference type="AlphaFoldDB" id="A0A1Y2DRP4"/>
<dbReference type="Gene3D" id="3.40.50.1820">
    <property type="entry name" value="alpha/beta hydrolase"/>
    <property type="match status" value="2"/>
</dbReference>
<dbReference type="EMBL" id="MCFJ01000010">
    <property type="protein sequence ID" value="ORY61766.1"/>
    <property type="molecule type" value="Genomic_DNA"/>
</dbReference>
<dbReference type="EC" id="3.1.1.-" evidence="3"/>
<feature type="domain" description="Carboxylesterase type B" evidence="4">
    <location>
        <begin position="29"/>
        <end position="364"/>
    </location>
</feature>
<evidence type="ECO:0000313" key="5">
    <source>
        <dbReference type="EMBL" id="ORY61766.1"/>
    </source>
</evidence>
<evidence type="ECO:0000256" key="2">
    <source>
        <dbReference type="ARBA" id="ARBA00022801"/>
    </source>
</evidence>
<sequence>MLLFTPAAVVVALAGTLIAAKKSCGNSSLSITTENGIVNGFIDPATPGVRRFLGIPYAEPPLGDLRFLPPQPAQPFGTIGSTELPPSCIQFLATAPQLYTREVLEFNLDGLNTTGRISEDCLTLSVWAPLKKHKKEKQSKLPVLIFFYGGSFAMGGQDIPYQIPAQWVQRTQGHIVVTFNFRGNIFGFPNAAGLNDTEQNLGLLDQRLAVEWVRDNIAAFGGDPERIGLWGQSSGAISLGYYSYAYPEDPIANSIMQDSGSEYLGQNMLDPLHTNFTFVAQSVGCGGLGPEEEVACMRTVDAIQIENVLQANPIPILFFGPMVDGRTVFANYTERALQGEIARIPAIVGSNTQDGSVFTPYQPNGFNTTILDLVTLSFFFCSAWQSALTRLSVGLPVYRYEYAGNFSNISPDPWLGAYHESELPLLFGTHPNFRGNSTQLEYETSFAMQDAWLALVAQESVEEQDWPRYSGVPTGLVRQFGNGVAAQNVDRRTMEMQCVTVLQEFS</sequence>
<dbReference type="SUPFAM" id="SSF53474">
    <property type="entry name" value="alpha/beta-Hydrolases"/>
    <property type="match status" value="1"/>
</dbReference>
<comment type="similarity">
    <text evidence="1 3">Belongs to the type-B carboxylesterase/lipase family.</text>
</comment>
<gene>
    <name evidence="5" type="ORF">BCR38DRAFT_347477</name>
</gene>
<proteinExistence type="inferred from homology"/>
<dbReference type="InterPro" id="IPR002018">
    <property type="entry name" value="CarbesteraseB"/>
</dbReference>
<dbReference type="InterPro" id="IPR019819">
    <property type="entry name" value="Carboxylesterase_B_CS"/>
</dbReference>
<dbReference type="PANTHER" id="PTHR43918:SF4">
    <property type="entry name" value="CARBOXYLIC ESTER HYDROLASE"/>
    <property type="match status" value="1"/>
</dbReference>
<keyword evidence="6" id="KW-1185">Reference proteome</keyword>
<feature type="signal peptide" evidence="3">
    <location>
        <begin position="1"/>
        <end position="19"/>
    </location>
</feature>
<dbReference type="GO" id="GO:0052689">
    <property type="term" value="F:carboxylic ester hydrolase activity"/>
    <property type="evidence" value="ECO:0007669"/>
    <property type="project" value="TreeGrafter"/>
</dbReference>
<keyword evidence="2 3" id="KW-0378">Hydrolase</keyword>
<reference evidence="5 6" key="1">
    <citation type="submission" date="2016-07" db="EMBL/GenBank/DDBJ databases">
        <title>Pervasive Adenine N6-methylation of Active Genes in Fungi.</title>
        <authorList>
            <consortium name="DOE Joint Genome Institute"/>
            <person name="Mondo S.J."/>
            <person name="Dannebaum R.O."/>
            <person name="Kuo R.C."/>
            <person name="Labutti K."/>
            <person name="Haridas S."/>
            <person name="Kuo A."/>
            <person name="Salamov A."/>
            <person name="Ahrendt S.R."/>
            <person name="Lipzen A."/>
            <person name="Sullivan W."/>
            <person name="Andreopoulos W.B."/>
            <person name="Clum A."/>
            <person name="Lindquist E."/>
            <person name="Daum C."/>
            <person name="Ramamoorthy G.K."/>
            <person name="Gryganskyi A."/>
            <person name="Culley D."/>
            <person name="Magnuson J.K."/>
            <person name="James T.Y."/>
            <person name="O'Malley M.A."/>
            <person name="Stajich J.E."/>
            <person name="Spatafora J.W."/>
            <person name="Visel A."/>
            <person name="Grigoriev I.V."/>
        </authorList>
    </citation>
    <scope>NUCLEOTIDE SEQUENCE [LARGE SCALE GENOMIC DNA]</scope>
    <source>
        <strain evidence="5 6">CBS 129021</strain>
    </source>
</reference>
<evidence type="ECO:0000256" key="3">
    <source>
        <dbReference type="RuleBase" id="RU361235"/>
    </source>
</evidence>
<dbReference type="STRING" id="1141098.A0A1Y2DRP4"/>
<organism evidence="5 6">
    <name type="scientific">Pseudomassariella vexata</name>
    <dbReference type="NCBI Taxonomy" id="1141098"/>
    <lineage>
        <taxon>Eukaryota</taxon>
        <taxon>Fungi</taxon>
        <taxon>Dikarya</taxon>
        <taxon>Ascomycota</taxon>
        <taxon>Pezizomycotina</taxon>
        <taxon>Sordariomycetes</taxon>
        <taxon>Xylariomycetidae</taxon>
        <taxon>Amphisphaeriales</taxon>
        <taxon>Pseudomassariaceae</taxon>
        <taxon>Pseudomassariella</taxon>
    </lineage>
</organism>
<evidence type="ECO:0000259" key="4">
    <source>
        <dbReference type="Pfam" id="PF00135"/>
    </source>
</evidence>
<dbReference type="InterPro" id="IPR019826">
    <property type="entry name" value="Carboxylesterase_B_AS"/>
</dbReference>
<evidence type="ECO:0000313" key="6">
    <source>
        <dbReference type="Proteomes" id="UP000193689"/>
    </source>
</evidence>
<keyword evidence="3" id="KW-0732">Signal</keyword>
<dbReference type="Pfam" id="PF00135">
    <property type="entry name" value="COesterase"/>
    <property type="match status" value="2"/>
</dbReference>
<dbReference type="RefSeq" id="XP_040713843.1">
    <property type="nucleotide sequence ID" value="XM_040856348.1"/>
</dbReference>
<name>A0A1Y2DRP4_9PEZI</name>
<accession>A0A1Y2DRP4</accession>
<comment type="caution">
    <text evidence="5">The sequence shown here is derived from an EMBL/GenBank/DDBJ whole genome shotgun (WGS) entry which is preliminary data.</text>
</comment>
<dbReference type="PROSITE" id="PS00941">
    <property type="entry name" value="CARBOXYLESTERASE_B_2"/>
    <property type="match status" value="1"/>
</dbReference>
<dbReference type="Proteomes" id="UP000193689">
    <property type="component" value="Unassembled WGS sequence"/>
</dbReference>
<dbReference type="InParanoid" id="A0A1Y2DRP4"/>
<dbReference type="PANTHER" id="PTHR43918">
    <property type="entry name" value="ACETYLCHOLINESTERASE"/>
    <property type="match status" value="1"/>
</dbReference>
<protein>
    <recommendedName>
        <fullName evidence="3">Carboxylic ester hydrolase</fullName>
        <ecNumber evidence="3">3.1.1.-</ecNumber>
    </recommendedName>
</protein>
<dbReference type="PROSITE" id="PS00122">
    <property type="entry name" value="CARBOXYLESTERASE_B_1"/>
    <property type="match status" value="1"/>
</dbReference>
<dbReference type="GeneID" id="63772560"/>